<name>A0A699X1J6_TANCI</name>
<protein>
    <submittedName>
        <fullName evidence="1">Uncharacterized protein</fullName>
    </submittedName>
</protein>
<proteinExistence type="predicted"/>
<accession>A0A699X1J6</accession>
<organism evidence="1">
    <name type="scientific">Tanacetum cinerariifolium</name>
    <name type="common">Dalmatian daisy</name>
    <name type="synonym">Chrysanthemum cinerariifolium</name>
    <dbReference type="NCBI Taxonomy" id="118510"/>
    <lineage>
        <taxon>Eukaryota</taxon>
        <taxon>Viridiplantae</taxon>
        <taxon>Streptophyta</taxon>
        <taxon>Embryophyta</taxon>
        <taxon>Tracheophyta</taxon>
        <taxon>Spermatophyta</taxon>
        <taxon>Magnoliopsida</taxon>
        <taxon>eudicotyledons</taxon>
        <taxon>Gunneridae</taxon>
        <taxon>Pentapetalae</taxon>
        <taxon>asterids</taxon>
        <taxon>campanulids</taxon>
        <taxon>Asterales</taxon>
        <taxon>Asteraceae</taxon>
        <taxon>Asteroideae</taxon>
        <taxon>Anthemideae</taxon>
        <taxon>Anthemidinae</taxon>
        <taxon>Tanacetum</taxon>
    </lineage>
</organism>
<reference evidence="1" key="1">
    <citation type="journal article" date="2019" name="Sci. Rep.">
        <title>Draft genome of Tanacetum cinerariifolium, the natural source of mosquito coil.</title>
        <authorList>
            <person name="Yamashiro T."/>
            <person name="Shiraishi A."/>
            <person name="Satake H."/>
            <person name="Nakayama K."/>
        </authorList>
    </citation>
    <scope>NUCLEOTIDE SEQUENCE</scope>
</reference>
<gene>
    <name evidence="1" type="ORF">Tci_925921</name>
</gene>
<comment type="caution">
    <text evidence="1">The sequence shown here is derived from an EMBL/GenBank/DDBJ whole genome shotgun (WGS) entry which is preliminary data.</text>
</comment>
<sequence>MVMIPGTAPEVLQLRGVTMDTVQAFGPSIPYVHLHRTEPFFHALFQWFIDAGVSVPTLAATLTAGRNKDGKLLSQQERDGYVIRITKSLKDSGFDLSGLP</sequence>
<dbReference type="AlphaFoldDB" id="A0A699X1J6"/>
<evidence type="ECO:0000313" key="1">
    <source>
        <dbReference type="EMBL" id="GFD53952.1"/>
    </source>
</evidence>
<feature type="non-terminal residue" evidence="1">
    <location>
        <position position="100"/>
    </location>
</feature>
<dbReference type="EMBL" id="BKCJ011800516">
    <property type="protein sequence ID" value="GFD53952.1"/>
    <property type="molecule type" value="Genomic_DNA"/>
</dbReference>